<name>A0A6U3QVN8_9STRA</name>
<feature type="transmembrane region" description="Helical" evidence="5">
    <location>
        <begin position="6"/>
        <end position="31"/>
    </location>
</feature>
<evidence type="ECO:0000256" key="1">
    <source>
        <dbReference type="ARBA" id="ARBA00004370"/>
    </source>
</evidence>
<organism evidence="7">
    <name type="scientific">Ditylum brightwellii</name>
    <dbReference type="NCBI Taxonomy" id="49249"/>
    <lineage>
        <taxon>Eukaryota</taxon>
        <taxon>Sar</taxon>
        <taxon>Stramenopiles</taxon>
        <taxon>Ochrophyta</taxon>
        <taxon>Bacillariophyta</taxon>
        <taxon>Mediophyceae</taxon>
        <taxon>Lithodesmiophycidae</taxon>
        <taxon>Lithodesmiales</taxon>
        <taxon>Lithodesmiaceae</taxon>
        <taxon>Ditylum</taxon>
    </lineage>
</organism>
<dbReference type="PANTHER" id="PTHR11863">
    <property type="entry name" value="STEROL DESATURASE"/>
    <property type="match status" value="1"/>
</dbReference>
<reference evidence="7" key="1">
    <citation type="submission" date="2021-01" db="EMBL/GenBank/DDBJ databases">
        <authorList>
            <person name="Corre E."/>
            <person name="Pelletier E."/>
            <person name="Niang G."/>
            <person name="Scheremetjew M."/>
            <person name="Finn R."/>
            <person name="Kale V."/>
            <person name="Holt S."/>
            <person name="Cochrane G."/>
            <person name="Meng A."/>
            <person name="Brown T."/>
            <person name="Cohen L."/>
        </authorList>
    </citation>
    <scope>NUCLEOTIDE SEQUENCE</scope>
    <source>
        <strain evidence="7">GSO104</strain>
    </source>
</reference>
<evidence type="ECO:0000256" key="2">
    <source>
        <dbReference type="ARBA" id="ARBA00022692"/>
    </source>
</evidence>
<proteinExistence type="predicted"/>
<evidence type="ECO:0000313" key="7">
    <source>
        <dbReference type="EMBL" id="CAE4607986.1"/>
    </source>
</evidence>
<dbReference type="GO" id="GO:0016491">
    <property type="term" value="F:oxidoreductase activity"/>
    <property type="evidence" value="ECO:0007669"/>
    <property type="project" value="InterPro"/>
</dbReference>
<dbReference type="AlphaFoldDB" id="A0A6U3QVN8"/>
<dbReference type="Pfam" id="PF04116">
    <property type="entry name" value="FA_hydroxylase"/>
    <property type="match status" value="1"/>
</dbReference>
<feature type="transmembrane region" description="Helical" evidence="5">
    <location>
        <begin position="70"/>
        <end position="90"/>
    </location>
</feature>
<dbReference type="GO" id="GO:0005506">
    <property type="term" value="F:iron ion binding"/>
    <property type="evidence" value="ECO:0007669"/>
    <property type="project" value="InterPro"/>
</dbReference>
<keyword evidence="3 5" id="KW-1133">Transmembrane helix</keyword>
<keyword evidence="2 5" id="KW-0812">Transmembrane</keyword>
<evidence type="ECO:0000256" key="5">
    <source>
        <dbReference type="SAM" id="Phobius"/>
    </source>
</evidence>
<evidence type="ECO:0000256" key="4">
    <source>
        <dbReference type="ARBA" id="ARBA00023136"/>
    </source>
</evidence>
<dbReference type="InterPro" id="IPR006694">
    <property type="entry name" value="Fatty_acid_hydroxylase"/>
</dbReference>
<accession>A0A6U3QVN8</accession>
<feature type="transmembrane region" description="Helical" evidence="5">
    <location>
        <begin position="197"/>
        <end position="218"/>
    </location>
</feature>
<protein>
    <recommendedName>
        <fullName evidence="6">Fatty acid hydroxylase domain-containing protein</fullName>
    </recommendedName>
</protein>
<evidence type="ECO:0000259" key="6">
    <source>
        <dbReference type="Pfam" id="PF04116"/>
    </source>
</evidence>
<sequence>MWQSLLYSVSFKCALVSNLVFYTLSLLCFYVDSLASSSSSSNNETFLSSWAKRNKLQPNIHLSRDERKELILLSSFNMTIIAIFVWTPLSEWLWNYIQDDERRLTEEDEWIWYIELCYKLPIHALIAEIGFYTIHMLLHSSSFLYKHIHKVHHRFVAPTAMGCVYTHPIECLIGNFLPVYLGPMLTNAHPLTCYFFWFPSAILGTCMGHSGYCFMGYIDPHDAHHLHFQFNYGGMFLLDYIFGTSAGHPAGKRI</sequence>
<dbReference type="GO" id="GO:0008610">
    <property type="term" value="P:lipid biosynthetic process"/>
    <property type="evidence" value="ECO:0007669"/>
    <property type="project" value="InterPro"/>
</dbReference>
<dbReference type="InterPro" id="IPR050307">
    <property type="entry name" value="Sterol_Desaturase_Related"/>
</dbReference>
<evidence type="ECO:0000256" key="3">
    <source>
        <dbReference type="ARBA" id="ARBA00022989"/>
    </source>
</evidence>
<keyword evidence="4 5" id="KW-0472">Membrane</keyword>
<gene>
    <name evidence="7" type="ORF">DBRI00130_LOCUS15324</name>
</gene>
<feature type="domain" description="Fatty acid hydroxylase" evidence="6">
    <location>
        <begin position="122"/>
        <end position="244"/>
    </location>
</feature>
<dbReference type="GO" id="GO:0016020">
    <property type="term" value="C:membrane"/>
    <property type="evidence" value="ECO:0007669"/>
    <property type="project" value="UniProtKB-SubCell"/>
</dbReference>
<dbReference type="EMBL" id="HBNS01019253">
    <property type="protein sequence ID" value="CAE4607986.1"/>
    <property type="molecule type" value="Transcribed_RNA"/>
</dbReference>
<comment type="subcellular location">
    <subcellularLocation>
        <location evidence="1">Membrane</location>
    </subcellularLocation>
</comment>